<dbReference type="RefSeq" id="WP_387346156.1">
    <property type="nucleotide sequence ID" value="NZ_JBIAXI010000024.1"/>
</dbReference>
<name>A0ABW6VHQ0_MICFU</name>
<evidence type="ECO:0000313" key="1">
    <source>
        <dbReference type="EMBL" id="MFF4777652.1"/>
    </source>
</evidence>
<evidence type="ECO:0000313" key="2">
    <source>
        <dbReference type="Proteomes" id="UP001602119"/>
    </source>
</evidence>
<dbReference type="EMBL" id="JBIAXI010000024">
    <property type="protein sequence ID" value="MFF4777652.1"/>
    <property type="molecule type" value="Genomic_DNA"/>
</dbReference>
<comment type="caution">
    <text evidence="1">The sequence shown here is derived from an EMBL/GenBank/DDBJ whole genome shotgun (WGS) entry which is preliminary data.</text>
</comment>
<sequence length="150" mass="17042">MSHERDAVHAWFGISYSNYLVLPRTLLQSMPDEWQNRFVTCLNQLHDAFNHVEQAECYNVEPATEREVSNLTTAELAQTGYTHQVDLCNCYSTESGGKVVHVPPTCPHETTYYDPTGNEVSPDHLVMVPTGRDPIPHYNRGRAFVRPNIP</sequence>
<keyword evidence="2" id="KW-1185">Reference proteome</keyword>
<protein>
    <recommendedName>
        <fullName evidence="3">HNH endonuclease</fullName>
    </recommendedName>
</protein>
<evidence type="ECO:0008006" key="3">
    <source>
        <dbReference type="Google" id="ProtNLM"/>
    </source>
</evidence>
<reference evidence="1 2" key="1">
    <citation type="submission" date="2024-10" db="EMBL/GenBank/DDBJ databases">
        <title>The Natural Products Discovery Center: Release of the First 8490 Sequenced Strains for Exploring Actinobacteria Biosynthetic Diversity.</title>
        <authorList>
            <person name="Kalkreuter E."/>
            <person name="Kautsar S.A."/>
            <person name="Yang D."/>
            <person name="Bader C.D."/>
            <person name="Teijaro C.N."/>
            <person name="Fluegel L."/>
            <person name="Davis C.M."/>
            <person name="Simpson J.R."/>
            <person name="Lauterbach L."/>
            <person name="Steele A.D."/>
            <person name="Gui C."/>
            <person name="Meng S."/>
            <person name="Li G."/>
            <person name="Viehrig K."/>
            <person name="Ye F."/>
            <person name="Su P."/>
            <person name="Kiefer A.F."/>
            <person name="Nichols A."/>
            <person name="Cepeda A.J."/>
            <person name="Yan W."/>
            <person name="Fan B."/>
            <person name="Jiang Y."/>
            <person name="Adhikari A."/>
            <person name="Zheng C.-J."/>
            <person name="Schuster L."/>
            <person name="Cowan T.M."/>
            <person name="Smanski M.J."/>
            <person name="Chevrette M.G."/>
            <person name="De Carvalho L.P.S."/>
            <person name="Shen B."/>
        </authorList>
    </citation>
    <scope>NUCLEOTIDE SEQUENCE [LARGE SCALE GENOMIC DNA]</scope>
    <source>
        <strain evidence="1 2">NPDC001281</strain>
    </source>
</reference>
<gene>
    <name evidence="1" type="ORF">ACFY05_32975</name>
</gene>
<organism evidence="1 2">
    <name type="scientific">Microtetraspora fusca</name>
    <dbReference type="NCBI Taxonomy" id="1997"/>
    <lineage>
        <taxon>Bacteria</taxon>
        <taxon>Bacillati</taxon>
        <taxon>Actinomycetota</taxon>
        <taxon>Actinomycetes</taxon>
        <taxon>Streptosporangiales</taxon>
        <taxon>Streptosporangiaceae</taxon>
        <taxon>Microtetraspora</taxon>
    </lineage>
</organism>
<dbReference type="Proteomes" id="UP001602119">
    <property type="component" value="Unassembled WGS sequence"/>
</dbReference>
<accession>A0ABW6VHQ0</accession>
<proteinExistence type="predicted"/>